<evidence type="ECO:0000313" key="2">
    <source>
        <dbReference type="EMBL" id="XCB23524.1"/>
    </source>
</evidence>
<organism evidence="2">
    <name type="scientific">Tunturiibacter gelidiferens</name>
    <dbReference type="NCBI Taxonomy" id="3069689"/>
    <lineage>
        <taxon>Bacteria</taxon>
        <taxon>Pseudomonadati</taxon>
        <taxon>Acidobacteriota</taxon>
        <taxon>Terriglobia</taxon>
        <taxon>Terriglobales</taxon>
        <taxon>Acidobacteriaceae</taxon>
        <taxon>Tunturiibacter</taxon>
    </lineage>
</organism>
<dbReference type="RefSeq" id="WP_353073099.1">
    <property type="nucleotide sequence ID" value="NZ_CP132938.1"/>
</dbReference>
<protein>
    <submittedName>
        <fullName evidence="2">Uncharacterized protein</fullName>
    </submittedName>
</protein>
<dbReference type="EMBL" id="CP132938">
    <property type="protein sequence ID" value="XCB23524.1"/>
    <property type="molecule type" value="Genomic_DNA"/>
</dbReference>
<sequence length="107" mass="11707">MPNLSQTLPASLRSVPPVAPENRSAPKPDRRPYIVPVRKPAASTRKYLSLFPHESEDARLTGATRSLYRRLLALNLPGPAESSELPTPAPARETRDMRVSVVAPKTA</sequence>
<feature type="region of interest" description="Disordered" evidence="1">
    <location>
        <begin position="78"/>
        <end position="107"/>
    </location>
</feature>
<accession>A0AAU7Z4R8</accession>
<reference evidence="2" key="1">
    <citation type="submission" date="2023-08" db="EMBL/GenBank/DDBJ databases">
        <authorList>
            <person name="Messyasz A."/>
            <person name="Mannisto M.K."/>
            <person name="Kerkhof L.J."/>
            <person name="Haggblom M."/>
        </authorList>
    </citation>
    <scope>NUCLEOTIDE SEQUENCE</scope>
    <source>
        <strain evidence="2">M8UP39</strain>
    </source>
</reference>
<dbReference type="KEGG" id="tgi:RBB81_06270"/>
<name>A0AAU7Z4R8_9BACT</name>
<feature type="region of interest" description="Disordered" evidence="1">
    <location>
        <begin position="1"/>
        <end position="33"/>
    </location>
</feature>
<evidence type="ECO:0000256" key="1">
    <source>
        <dbReference type="SAM" id="MobiDB-lite"/>
    </source>
</evidence>
<reference evidence="2" key="2">
    <citation type="journal article" date="2024" name="Environ. Microbiol.">
        <title>Genome analysis and description of Tunturibacter gen. nov. expands the diversity of Terriglobia in tundra soils.</title>
        <authorList>
            <person name="Messyasz A."/>
            <person name="Mannisto M.K."/>
            <person name="Kerkhof L.J."/>
            <person name="Haggblom M.M."/>
        </authorList>
    </citation>
    <scope>NUCLEOTIDE SEQUENCE</scope>
    <source>
        <strain evidence="2">M8UP39</strain>
    </source>
</reference>
<proteinExistence type="predicted"/>
<gene>
    <name evidence="2" type="ORF">RBB81_06270</name>
</gene>
<dbReference type="AlphaFoldDB" id="A0AAU7Z4R8"/>